<evidence type="ECO:0000259" key="3">
    <source>
        <dbReference type="Pfam" id="PF25597"/>
    </source>
</evidence>
<dbReference type="GO" id="GO:0003676">
    <property type="term" value="F:nucleic acid binding"/>
    <property type="evidence" value="ECO:0007669"/>
    <property type="project" value="InterPro"/>
</dbReference>
<feature type="domain" description="Retroviral polymerase SH3-like" evidence="3">
    <location>
        <begin position="70"/>
        <end position="133"/>
    </location>
</feature>
<dbReference type="SUPFAM" id="SSF53098">
    <property type="entry name" value="Ribonuclease H-like"/>
    <property type="match status" value="1"/>
</dbReference>
<name>A0AAW2TP60_9LAMI</name>
<dbReference type="Pfam" id="PF25597">
    <property type="entry name" value="SH3_retrovirus"/>
    <property type="match status" value="1"/>
</dbReference>
<feature type="compositionally biased region" description="Acidic residues" evidence="1">
    <location>
        <begin position="163"/>
        <end position="174"/>
    </location>
</feature>
<proteinExistence type="predicted"/>
<dbReference type="InterPro" id="IPR013103">
    <property type="entry name" value="RVT_2"/>
</dbReference>
<feature type="domain" description="Reverse transcriptase Ty1/copia-type" evidence="2">
    <location>
        <begin position="256"/>
        <end position="304"/>
    </location>
</feature>
<evidence type="ECO:0000313" key="4">
    <source>
        <dbReference type="EMBL" id="KAL0405993.1"/>
    </source>
</evidence>
<feature type="region of interest" description="Disordered" evidence="1">
    <location>
        <begin position="163"/>
        <end position="185"/>
    </location>
</feature>
<dbReference type="AlphaFoldDB" id="A0AAW2TP60"/>
<evidence type="ECO:0000256" key="1">
    <source>
        <dbReference type="SAM" id="MobiDB-lite"/>
    </source>
</evidence>
<dbReference type="InterPro" id="IPR043502">
    <property type="entry name" value="DNA/RNA_pol_sf"/>
</dbReference>
<evidence type="ECO:0000259" key="2">
    <source>
        <dbReference type="Pfam" id="PF07727"/>
    </source>
</evidence>
<organism evidence="4">
    <name type="scientific">Sesamum latifolium</name>
    <dbReference type="NCBI Taxonomy" id="2727402"/>
    <lineage>
        <taxon>Eukaryota</taxon>
        <taxon>Viridiplantae</taxon>
        <taxon>Streptophyta</taxon>
        <taxon>Embryophyta</taxon>
        <taxon>Tracheophyta</taxon>
        <taxon>Spermatophyta</taxon>
        <taxon>Magnoliopsida</taxon>
        <taxon>eudicotyledons</taxon>
        <taxon>Gunneridae</taxon>
        <taxon>Pentapetalae</taxon>
        <taxon>asterids</taxon>
        <taxon>lamiids</taxon>
        <taxon>Lamiales</taxon>
        <taxon>Pedaliaceae</taxon>
        <taxon>Sesamum</taxon>
    </lineage>
</organism>
<dbReference type="Gene3D" id="3.30.420.10">
    <property type="entry name" value="Ribonuclease H-like superfamily/Ribonuclease H"/>
    <property type="match status" value="1"/>
</dbReference>
<protein>
    <submittedName>
        <fullName evidence="4">Retrovirus-related Pol polyprotein from transposon TNT 1-94</fullName>
    </submittedName>
</protein>
<dbReference type="Pfam" id="PF07727">
    <property type="entry name" value="RVT_2"/>
    <property type="match status" value="2"/>
</dbReference>
<feature type="compositionally biased region" description="Polar residues" evidence="1">
    <location>
        <begin position="176"/>
        <end position="185"/>
    </location>
</feature>
<sequence>MALPKNRTIMNLVRSMLSEKKVPKTFWPEAVKWAVHVLNHSPTLAVKDKTPEEAWSGLKPSVQHFKIFGCVAYVHIPDSSRTKLDEKSLRCVLLRISEESKAYRLYDPISRRIITSRDVVFEESENWVWDKEHESAILCELEWEDDAEVVTREDDAEIVTEEPSVEDDTVESEESLVTNQETSSHVEGRRRKPSTWLKYYVSGECLSDEETAFYLALFALYTADATSADPLTFEEAVKSEKWRNAMDAEIEAIEKNGTWELIDRPKGAKTVGVKWVYKTKFNEKGEVDKFKARLVVKGYAQQYENDELMFAEFKTSMKHEFDMTDLGKMKYFLGLEVLQKSGGIFISQRKYAEEMLQRFGMNQSNSVQTPIVPGFKLCKDEGGTKVDKTYFMQMVGCLMYLTATRPDMMFAGGSDKLIAYTDSDYAGDLDDRKSTSGNVFLFSSGAVSWSSKKQPIVSLSTTEAEFIALASCSCQAIWLKRLLMALDQTDEESITIHCDSSSAIKLSKNPVMHGRSKHIDVRFYFLRELVLAGTI</sequence>
<dbReference type="InterPro" id="IPR057670">
    <property type="entry name" value="SH3_retrovirus"/>
</dbReference>
<reference evidence="4" key="1">
    <citation type="submission" date="2020-06" db="EMBL/GenBank/DDBJ databases">
        <authorList>
            <person name="Li T."/>
            <person name="Hu X."/>
            <person name="Zhang T."/>
            <person name="Song X."/>
            <person name="Zhang H."/>
            <person name="Dai N."/>
            <person name="Sheng W."/>
            <person name="Hou X."/>
            <person name="Wei L."/>
        </authorList>
    </citation>
    <scope>NUCLEOTIDE SEQUENCE</scope>
    <source>
        <strain evidence="4">KEN1</strain>
        <tissue evidence="4">Leaf</tissue>
    </source>
</reference>
<feature type="domain" description="Reverse transcriptase Ty1/copia-type" evidence="2">
    <location>
        <begin position="306"/>
        <end position="372"/>
    </location>
</feature>
<dbReference type="InterPro" id="IPR012337">
    <property type="entry name" value="RNaseH-like_sf"/>
</dbReference>
<dbReference type="PANTHER" id="PTHR11439:SF517">
    <property type="entry name" value="CYSTEINE-RICH RLK (RECEPTOR-LIKE PROTEIN KINASE) 8"/>
    <property type="match status" value="1"/>
</dbReference>
<dbReference type="InterPro" id="IPR036397">
    <property type="entry name" value="RNaseH_sf"/>
</dbReference>
<reference evidence="4" key="2">
    <citation type="journal article" date="2024" name="Plant">
        <title>Genomic evolution and insights into agronomic trait innovations of Sesamum species.</title>
        <authorList>
            <person name="Miao H."/>
            <person name="Wang L."/>
            <person name="Qu L."/>
            <person name="Liu H."/>
            <person name="Sun Y."/>
            <person name="Le M."/>
            <person name="Wang Q."/>
            <person name="Wei S."/>
            <person name="Zheng Y."/>
            <person name="Lin W."/>
            <person name="Duan Y."/>
            <person name="Cao H."/>
            <person name="Xiong S."/>
            <person name="Wang X."/>
            <person name="Wei L."/>
            <person name="Li C."/>
            <person name="Ma Q."/>
            <person name="Ju M."/>
            <person name="Zhao R."/>
            <person name="Li G."/>
            <person name="Mu C."/>
            <person name="Tian Q."/>
            <person name="Mei H."/>
            <person name="Zhang T."/>
            <person name="Gao T."/>
            <person name="Zhang H."/>
        </authorList>
    </citation>
    <scope>NUCLEOTIDE SEQUENCE</scope>
    <source>
        <strain evidence="4">KEN1</strain>
    </source>
</reference>
<comment type="caution">
    <text evidence="4">The sequence shown here is derived from an EMBL/GenBank/DDBJ whole genome shotgun (WGS) entry which is preliminary data.</text>
</comment>
<dbReference type="SUPFAM" id="SSF56672">
    <property type="entry name" value="DNA/RNA polymerases"/>
    <property type="match status" value="1"/>
</dbReference>
<gene>
    <name evidence="4" type="ORF">Slati_3913200</name>
</gene>
<dbReference type="CDD" id="cd09272">
    <property type="entry name" value="RNase_HI_RT_Ty1"/>
    <property type="match status" value="1"/>
</dbReference>
<dbReference type="EMBL" id="JACGWN010000014">
    <property type="protein sequence ID" value="KAL0405993.1"/>
    <property type="molecule type" value="Genomic_DNA"/>
</dbReference>
<dbReference type="PANTHER" id="PTHR11439">
    <property type="entry name" value="GAG-POL-RELATED RETROTRANSPOSON"/>
    <property type="match status" value="1"/>
</dbReference>
<accession>A0AAW2TP60</accession>